<evidence type="ECO:0000256" key="1">
    <source>
        <dbReference type="ARBA" id="ARBA00001947"/>
    </source>
</evidence>
<keyword evidence="4" id="KW-0862">Zinc</keyword>
<reference evidence="6 7" key="1">
    <citation type="submission" date="2015-06" db="EMBL/GenBank/DDBJ databases">
        <title>Genome sequencing of Thermotogales isolates from hydrothermal vents.</title>
        <authorList>
            <person name="Haverkamp T.H."/>
            <person name="Kublanov I.V."/>
            <person name="Nesbo C.L."/>
        </authorList>
    </citation>
    <scope>NUCLEOTIDE SEQUENCE [LARGE SCALE GENOMIC DNA]</scope>
    <source>
        <strain evidence="7">ik275mar</strain>
    </source>
</reference>
<evidence type="ECO:0000259" key="5">
    <source>
        <dbReference type="PROSITE" id="PS50860"/>
    </source>
</evidence>
<gene>
    <name evidence="6" type="ORF">XJ44_05300</name>
</gene>
<organism evidence="6 7">
    <name type="scientific">Thermosipho affectus</name>
    <dbReference type="NCBI Taxonomy" id="660294"/>
    <lineage>
        <taxon>Bacteria</taxon>
        <taxon>Thermotogati</taxon>
        <taxon>Thermotogota</taxon>
        <taxon>Thermotogae</taxon>
        <taxon>Thermotogales</taxon>
        <taxon>Fervidobacteriaceae</taxon>
        <taxon>Thermosipho</taxon>
    </lineage>
</organism>
<sequence>MEIVVESIVKDGEKIYAVSSNSPFYVDFKGGQLGDRGYIGDAKVLGVFEKDGKIYHRIDRKIKQGILGVFIDEKHREFVRAHHTAQHILSASLHEVADINTVGFRMGFEYTTIDLDVPFIEDNVLQEAEILSNEIVRKCYNVEEIWVKRFELDKFNLRKAVSDKVKGDIRIIKIEDFDYSPCGGFHVKNTGEIGIIKILRKEKVKGNLTRVYFVASSLALSYFQKYNRILGGISKSLTSSVFELEEKVSKTLEDLKMYVSKVERLSQELAKYKIREIKSVGDVYYLEGEKEILRYIPKFFDKKDALLILFDGKSYSFTSTGKYNVGEIIMKLKEIYGGTGGGGRSKGNYISNIGFNRLLEVIE</sequence>
<evidence type="ECO:0000256" key="2">
    <source>
        <dbReference type="ARBA" id="ARBA00004496"/>
    </source>
</evidence>
<feature type="domain" description="Alanyl-transfer RNA synthetases family profile" evidence="5">
    <location>
        <begin position="1"/>
        <end position="225"/>
    </location>
</feature>
<evidence type="ECO:0000256" key="3">
    <source>
        <dbReference type="ARBA" id="ARBA00022723"/>
    </source>
</evidence>
<comment type="subcellular location">
    <subcellularLocation>
        <location evidence="2">Cytoplasm</location>
    </subcellularLocation>
</comment>
<comment type="cofactor">
    <cofactor evidence="1">
        <name>Zn(2+)</name>
        <dbReference type="ChEBI" id="CHEBI:29105"/>
    </cofactor>
</comment>
<dbReference type="InterPro" id="IPR018165">
    <property type="entry name" value="Ala-tRNA-synth_IIc_core"/>
</dbReference>
<dbReference type="Gene3D" id="3.30.980.10">
    <property type="entry name" value="Threonyl-trna Synthetase, Chain A, domain 2"/>
    <property type="match status" value="1"/>
</dbReference>
<dbReference type="InterPro" id="IPR009000">
    <property type="entry name" value="Transl_B-barrel_sf"/>
</dbReference>
<dbReference type="EMBL" id="LBFC01000018">
    <property type="protein sequence ID" value="ONN27201.1"/>
    <property type="molecule type" value="Genomic_DNA"/>
</dbReference>
<dbReference type="PANTHER" id="PTHR43462:SF1">
    <property type="entry name" value="ALANYL-TRNA EDITING PROTEIN AARSD1"/>
    <property type="match status" value="1"/>
</dbReference>
<evidence type="ECO:0000313" key="7">
    <source>
        <dbReference type="Proteomes" id="UP000242616"/>
    </source>
</evidence>
<dbReference type="SUPFAM" id="SSF50447">
    <property type="entry name" value="Translation proteins"/>
    <property type="match status" value="1"/>
</dbReference>
<dbReference type="InterPro" id="IPR018163">
    <property type="entry name" value="Thr/Ala-tRNA-synth_IIc_edit"/>
</dbReference>
<dbReference type="PANTHER" id="PTHR43462">
    <property type="entry name" value="ALANYL-TRNA EDITING PROTEIN"/>
    <property type="match status" value="1"/>
</dbReference>
<dbReference type="RefSeq" id="WP_077198319.1">
    <property type="nucleotide sequence ID" value="NZ_LBFC01000018.1"/>
</dbReference>
<evidence type="ECO:0000256" key="4">
    <source>
        <dbReference type="ARBA" id="ARBA00022833"/>
    </source>
</evidence>
<dbReference type="SUPFAM" id="SSF55186">
    <property type="entry name" value="ThrRS/AlaRS common domain"/>
    <property type="match status" value="1"/>
</dbReference>
<dbReference type="Proteomes" id="UP000242616">
    <property type="component" value="Unassembled WGS sequence"/>
</dbReference>
<keyword evidence="7" id="KW-1185">Reference proteome</keyword>
<dbReference type="InterPro" id="IPR012947">
    <property type="entry name" value="tRNA_SAD"/>
</dbReference>
<proteinExistence type="predicted"/>
<dbReference type="Gene3D" id="2.40.30.130">
    <property type="match status" value="1"/>
</dbReference>
<dbReference type="PROSITE" id="PS50860">
    <property type="entry name" value="AA_TRNA_LIGASE_II_ALA"/>
    <property type="match status" value="1"/>
</dbReference>
<dbReference type="InterPro" id="IPR051335">
    <property type="entry name" value="Alanyl-tRNA_Editing_Enzymes"/>
</dbReference>
<evidence type="ECO:0000313" key="6">
    <source>
        <dbReference type="EMBL" id="ONN27201.1"/>
    </source>
</evidence>
<comment type="caution">
    <text evidence="6">The sequence shown here is derived from an EMBL/GenBank/DDBJ whole genome shotgun (WGS) entry which is preliminary data.</text>
</comment>
<name>A0ABX3IH92_9BACT</name>
<dbReference type="SMART" id="SM00863">
    <property type="entry name" value="tRNA_SAD"/>
    <property type="match status" value="1"/>
</dbReference>
<protein>
    <submittedName>
        <fullName evidence="6">Threonyl-tRNA synthetase</fullName>
    </submittedName>
</protein>
<accession>A0ABX3IH92</accession>
<keyword evidence="3" id="KW-0479">Metal-binding</keyword>
<dbReference type="Pfam" id="PF07973">
    <property type="entry name" value="tRNA_SAD"/>
    <property type="match status" value="1"/>
</dbReference>